<feature type="domain" description="AAA+ ATPase" evidence="2">
    <location>
        <begin position="420"/>
        <end position="547"/>
    </location>
</feature>
<feature type="compositionally biased region" description="Basic and acidic residues" evidence="1">
    <location>
        <begin position="1"/>
        <end position="14"/>
    </location>
</feature>
<dbReference type="EMBL" id="ML978174">
    <property type="protein sequence ID" value="KAF2032295.1"/>
    <property type="molecule type" value="Genomic_DNA"/>
</dbReference>
<evidence type="ECO:0000259" key="2">
    <source>
        <dbReference type="SMART" id="SM00382"/>
    </source>
</evidence>
<comment type="caution">
    <text evidence="3">The sequence shown here is derived from an EMBL/GenBank/DDBJ whole genome shotgun (WGS) entry which is preliminary data.</text>
</comment>
<dbReference type="InterPro" id="IPR003959">
    <property type="entry name" value="ATPase_AAA_core"/>
</dbReference>
<dbReference type="Gene3D" id="3.40.50.300">
    <property type="entry name" value="P-loop containing nucleotide triphosphate hydrolases"/>
    <property type="match status" value="1"/>
</dbReference>
<dbReference type="Pfam" id="PF22942">
    <property type="entry name" value="DUF7025"/>
    <property type="match status" value="1"/>
</dbReference>
<dbReference type="GO" id="GO:0016887">
    <property type="term" value="F:ATP hydrolysis activity"/>
    <property type="evidence" value="ECO:0007669"/>
    <property type="project" value="InterPro"/>
</dbReference>
<keyword evidence="3" id="KW-0378">Hydrolase</keyword>
<organism evidence="3 4">
    <name type="scientific">Setomelanomma holmii</name>
    <dbReference type="NCBI Taxonomy" id="210430"/>
    <lineage>
        <taxon>Eukaryota</taxon>
        <taxon>Fungi</taxon>
        <taxon>Dikarya</taxon>
        <taxon>Ascomycota</taxon>
        <taxon>Pezizomycotina</taxon>
        <taxon>Dothideomycetes</taxon>
        <taxon>Pleosporomycetidae</taxon>
        <taxon>Pleosporales</taxon>
        <taxon>Pleosporineae</taxon>
        <taxon>Phaeosphaeriaceae</taxon>
        <taxon>Setomelanomma</taxon>
    </lineage>
</organism>
<proteinExistence type="predicted"/>
<dbReference type="GO" id="GO:0005524">
    <property type="term" value="F:ATP binding"/>
    <property type="evidence" value="ECO:0007669"/>
    <property type="project" value="InterPro"/>
</dbReference>
<accession>A0A9P4LPK5</accession>
<dbReference type="PANTHER" id="PTHR46411:SF2">
    <property type="entry name" value="AAA+ ATPASE DOMAIN-CONTAINING PROTEIN"/>
    <property type="match status" value="1"/>
</dbReference>
<dbReference type="InterPro" id="IPR054289">
    <property type="entry name" value="DUF7025"/>
</dbReference>
<evidence type="ECO:0000256" key="1">
    <source>
        <dbReference type="SAM" id="MobiDB-lite"/>
    </source>
</evidence>
<name>A0A9P4LPK5_9PLEO</name>
<keyword evidence="4" id="KW-1185">Reference proteome</keyword>
<dbReference type="OrthoDB" id="10042665at2759"/>
<sequence length="631" mass="71220">MAPRPEKDTVEPEAKSANGEKTQSKSNVKGGKNKGKVKTDIQHKERIQRLDQLYSKKKRQTYFVPTPKSNVEHEKQGHASHVVLKVRRIICDKGYPSGTEIDIKSELLKDALAEIFDGIEGLQLNESPHVISPELLFHAQQGLAGRVKVEEAKPTPNKILVDELGVALQYIAEDYASTQASLKPLLEHEEITFDLLNLLREPQILKLQKGEFGQLPIGARYFALTLQYLHHDGEKLGWAPQTIQISQFDGAKKVHNLLVVPFDHLPEKETVRAELMQRGKRYLELLNAPRGTYQEYVGAAIAENQDVIVNDQYKKVIFHVSGRIMLDSKIFLQQNEYTDLLKPGVENEVEASNLSEKNLMYCNYCIGGFGFRQKKWCLFTISHLEPLVMDTRKRNLIHSLVKSHRNSAETFDDVVSGKGKGLVGLLSGNPGVGKTLTAEVIAEVTKRPLYMLSAGELGTQVYDVEKKLDMVLEVTKQWGCVLLIDEADVFLQERDGLDLERNSMVSVFLRRLEYFQGVLIMTTNRNRTIDQAFNSRIHFKLHYADLSPDSRSTIWKNCIANIPAELPKVELKDDEWKQLASLKLNGRQIKNVFACAVSIAMEEKTPLTLEGIQVILDMVVDEEDLEGGVVV</sequence>
<evidence type="ECO:0000313" key="3">
    <source>
        <dbReference type="EMBL" id="KAF2032295.1"/>
    </source>
</evidence>
<dbReference type="SMART" id="SM00382">
    <property type="entry name" value="AAA"/>
    <property type="match status" value="1"/>
</dbReference>
<dbReference type="AlphaFoldDB" id="A0A9P4LPK5"/>
<dbReference type="PANTHER" id="PTHR46411">
    <property type="entry name" value="FAMILY ATPASE, PUTATIVE-RELATED"/>
    <property type="match status" value="1"/>
</dbReference>
<dbReference type="SUPFAM" id="SSF52540">
    <property type="entry name" value="P-loop containing nucleoside triphosphate hydrolases"/>
    <property type="match status" value="1"/>
</dbReference>
<dbReference type="Proteomes" id="UP000799777">
    <property type="component" value="Unassembled WGS sequence"/>
</dbReference>
<evidence type="ECO:0000313" key="4">
    <source>
        <dbReference type="Proteomes" id="UP000799777"/>
    </source>
</evidence>
<dbReference type="InterPro" id="IPR027417">
    <property type="entry name" value="P-loop_NTPase"/>
</dbReference>
<dbReference type="InterPro" id="IPR003593">
    <property type="entry name" value="AAA+_ATPase"/>
</dbReference>
<dbReference type="CDD" id="cd19481">
    <property type="entry name" value="RecA-like_protease"/>
    <property type="match status" value="1"/>
</dbReference>
<reference evidence="3" key="1">
    <citation type="journal article" date="2020" name="Stud. Mycol.">
        <title>101 Dothideomycetes genomes: a test case for predicting lifestyles and emergence of pathogens.</title>
        <authorList>
            <person name="Haridas S."/>
            <person name="Albert R."/>
            <person name="Binder M."/>
            <person name="Bloem J."/>
            <person name="Labutti K."/>
            <person name="Salamov A."/>
            <person name="Andreopoulos B."/>
            <person name="Baker S."/>
            <person name="Barry K."/>
            <person name="Bills G."/>
            <person name="Bluhm B."/>
            <person name="Cannon C."/>
            <person name="Castanera R."/>
            <person name="Culley D."/>
            <person name="Daum C."/>
            <person name="Ezra D."/>
            <person name="Gonzalez J."/>
            <person name="Henrissat B."/>
            <person name="Kuo A."/>
            <person name="Liang C."/>
            <person name="Lipzen A."/>
            <person name="Lutzoni F."/>
            <person name="Magnuson J."/>
            <person name="Mondo S."/>
            <person name="Nolan M."/>
            <person name="Ohm R."/>
            <person name="Pangilinan J."/>
            <person name="Park H.-J."/>
            <person name="Ramirez L."/>
            <person name="Alfaro M."/>
            <person name="Sun H."/>
            <person name="Tritt A."/>
            <person name="Yoshinaga Y."/>
            <person name="Zwiers L.-H."/>
            <person name="Turgeon B."/>
            <person name="Goodwin S."/>
            <person name="Spatafora J."/>
            <person name="Crous P."/>
            <person name="Grigoriev I."/>
        </authorList>
    </citation>
    <scope>NUCLEOTIDE SEQUENCE</scope>
    <source>
        <strain evidence="3">CBS 110217</strain>
    </source>
</reference>
<gene>
    <name evidence="3" type="ORF">EK21DRAFT_99161</name>
</gene>
<feature type="region of interest" description="Disordered" evidence="1">
    <location>
        <begin position="1"/>
        <end position="41"/>
    </location>
</feature>
<protein>
    <submittedName>
        <fullName evidence="3">P-loop containing nucleoside triphosphate hydrolase protein</fullName>
    </submittedName>
</protein>
<dbReference type="Pfam" id="PF00004">
    <property type="entry name" value="AAA"/>
    <property type="match status" value="1"/>
</dbReference>